<evidence type="ECO:0000259" key="3">
    <source>
        <dbReference type="Pfam" id="PF09990"/>
    </source>
</evidence>
<evidence type="ECO:0000256" key="2">
    <source>
        <dbReference type="SAM" id="Phobius"/>
    </source>
</evidence>
<evidence type="ECO:0000313" key="4">
    <source>
        <dbReference type="EMBL" id="MFD1661664.1"/>
    </source>
</evidence>
<evidence type="ECO:0000256" key="1">
    <source>
        <dbReference type="SAM" id="MobiDB-lite"/>
    </source>
</evidence>
<keyword evidence="2" id="KW-0472">Membrane</keyword>
<feature type="transmembrane region" description="Helical" evidence="2">
    <location>
        <begin position="146"/>
        <end position="166"/>
    </location>
</feature>
<dbReference type="RefSeq" id="WP_381087921.1">
    <property type="nucleotide sequence ID" value="NZ_JBHUDX010000083.1"/>
</dbReference>
<feature type="domain" description="DUF2231" evidence="3">
    <location>
        <begin position="8"/>
        <end position="179"/>
    </location>
</feature>
<evidence type="ECO:0000313" key="5">
    <source>
        <dbReference type="Proteomes" id="UP001597261"/>
    </source>
</evidence>
<gene>
    <name evidence="4" type="ORF">ACFSL4_26540</name>
</gene>
<dbReference type="InterPro" id="IPR019251">
    <property type="entry name" value="DUF2231_TM"/>
</dbReference>
<dbReference type="EMBL" id="JBHUDX010000083">
    <property type="protein sequence ID" value="MFD1661664.1"/>
    <property type="molecule type" value="Genomic_DNA"/>
</dbReference>
<keyword evidence="5" id="KW-1185">Reference proteome</keyword>
<feature type="region of interest" description="Disordered" evidence="1">
    <location>
        <begin position="112"/>
        <end position="134"/>
    </location>
</feature>
<keyword evidence="2" id="KW-0812">Transmembrane</keyword>
<sequence>MSVGLINGLPGHPLFVHGAVVLVPLTALALVLCAVWPAMARRLGWMLPVLGLVALALVVLTTESGEWLEERVKETPLVEAHAEMGEGLTPWVIALVVLAVVVWWLGRAARRRPDGEDAVGSPTGGGPTGGRASTTARMAASVPVRVVVLVLALVVSVGAVVQAYRIGDSGAKAVWEGKFSTGEPGEKG</sequence>
<keyword evidence="2" id="KW-1133">Transmembrane helix</keyword>
<name>A0ABW4IWD0_9ACTN</name>
<feature type="transmembrane region" description="Helical" evidence="2">
    <location>
        <begin position="43"/>
        <end position="62"/>
    </location>
</feature>
<feature type="transmembrane region" description="Helical" evidence="2">
    <location>
        <begin position="88"/>
        <end position="106"/>
    </location>
</feature>
<proteinExistence type="predicted"/>
<feature type="transmembrane region" description="Helical" evidence="2">
    <location>
        <begin position="14"/>
        <end position="36"/>
    </location>
</feature>
<comment type="caution">
    <text evidence="4">The sequence shown here is derived from an EMBL/GenBank/DDBJ whole genome shotgun (WGS) entry which is preliminary data.</text>
</comment>
<dbReference type="Proteomes" id="UP001597261">
    <property type="component" value="Unassembled WGS sequence"/>
</dbReference>
<protein>
    <submittedName>
        <fullName evidence="4">DUF2231 domain-containing protein</fullName>
    </submittedName>
</protein>
<reference evidence="5" key="1">
    <citation type="journal article" date="2019" name="Int. J. Syst. Evol. Microbiol.">
        <title>The Global Catalogue of Microorganisms (GCM) 10K type strain sequencing project: providing services to taxonomists for standard genome sequencing and annotation.</title>
        <authorList>
            <consortium name="The Broad Institute Genomics Platform"/>
            <consortium name="The Broad Institute Genome Sequencing Center for Infectious Disease"/>
            <person name="Wu L."/>
            <person name="Ma J."/>
        </authorList>
    </citation>
    <scope>NUCLEOTIDE SEQUENCE [LARGE SCALE GENOMIC DNA]</scope>
    <source>
        <strain evidence="5">CGMCC 1.12470</strain>
    </source>
</reference>
<organism evidence="4 5">
    <name type="scientific">Streptomyces caeni</name>
    <dbReference type="NCBI Taxonomy" id="2307231"/>
    <lineage>
        <taxon>Bacteria</taxon>
        <taxon>Bacillati</taxon>
        <taxon>Actinomycetota</taxon>
        <taxon>Actinomycetes</taxon>
        <taxon>Kitasatosporales</taxon>
        <taxon>Streptomycetaceae</taxon>
        <taxon>Streptomyces</taxon>
    </lineage>
</organism>
<dbReference type="Pfam" id="PF09990">
    <property type="entry name" value="DUF2231"/>
    <property type="match status" value="1"/>
</dbReference>
<accession>A0ABW4IWD0</accession>